<evidence type="ECO:0000256" key="15">
    <source>
        <dbReference type="PROSITE-ProRule" id="PRU01032"/>
    </source>
</evidence>
<feature type="binding site" evidence="15">
    <location>
        <position position="596"/>
    </location>
    <ligand>
        <name>Ca(2+)</name>
        <dbReference type="ChEBI" id="CHEBI:29108"/>
    </ligand>
</feature>
<keyword evidence="6" id="KW-0645">Protease</keyword>
<evidence type="ECO:0000313" key="20">
    <source>
        <dbReference type="Proteomes" id="UP000604273"/>
    </source>
</evidence>
<comment type="cofactor">
    <cofactor evidence="15">
        <name>Ca(2+)</name>
        <dbReference type="ChEBI" id="CHEBI:29108"/>
    </cofactor>
    <text evidence="15">Binds 1 Ca(2+) ion per subunit.</text>
</comment>
<keyword evidence="9" id="KW-0378">Hydrolase</keyword>
<dbReference type="PANTHER" id="PTHR14218:SF10">
    <property type="entry name" value="PEPTIDASE S53 DOMAIN-CONTAINING PROTEIN"/>
    <property type="match status" value="1"/>
</dbReference>
<accession>A0A8H4WR87</accession>
<dbReference type="OrthoDB" id="409122at2759"/>
<dbReference type="InterPro" id="IPR036852">
    <property type="entry name" value="Peptidase_S8/S53_dom_sf"/>
</dbReference>
<name>A0A8H4WR87_9HYPO</name>
<dbReference type="SUPFAM" id="SSF54897">
    <property type="entry name" value="Protease propeptides/inhibitors"/>
    <property type="match status" value="1"/>
</dbReference>
<gene>
    <name evidence="19" type="ORF">FGADI_10028</name>
</gene>
<dbReference type="CDD" id="cd04056">
    <property type="entry name" value="Peptidases_S53"/>
    <property type="match status" value="1"/>
</dbReference>
<comment type="subcellular location">
    <subcellularLocation>
        <location evidence="3">Secreted</location>
        <location evidence="3">Extracellular space</location>
    </subcellularLocation>
</comment>
<feature type="binding site" evidence="15">
    <location>
        <position position="598"/>
    </location>
    <ligand>
        <name>Ca(2+)</name>
        <dbReference type="ChEBI" id="CHEBI:29108"/>
    </ligand>
</feature>
<keyword evidence="12" id="KW-0843">Virulence</keyword>
<dbReference type="GO" id="GO:0046872">
    <property type="term" value="F:metal ion binding"/>
    <property type="evidence" value="ECO:0007669"/>
    <property type="project" value="UniProtKB-UniRule"/>
</dbReference>
<dbReference type="InterPro" id="IPR050819">
    <property type="entry name" value="Tripeptidyl-peptidase_I"/>
</dbReference>
<dbReference type="GO" id="GO:0004252">
    <property type="term" value="F:serine-type endopeptidase activity"/>
    <property type="evidence" value="ECO:0007669"/>
    <property type="project" value="InterPro"/>
</dbReference>
<evidence type="ECO:0000256" key="12">
    <source>
        <dbReference type="ARBA" id="ARBA00023026"/>
    </source>
</evidence>
<evidence type="ECO:0000256" key="17">
    <source>
        <dbReference type="SAM" id="SignalP"/>
    </source>
</evidence>
<keyword evidence="7 15" id="KW-0479">Metal-binding</keyword>
<feature type="binding site" evidence="15">
    <location>
        <position position="564"/>
    </location>
    <ligand>
        <name>Ca(2+)</name>
        <dbReference type="ChEBI" id="CHEBI:29108"/>
    </ligand>
</feature>
<dbReference type="FunFam" id="3.40.50.200:FF:000015">
    <property type="entry name" value="Tripeptidyl peptidase A"/>
    <property type="match status" value="1"/>
</dbReference>
<evidence type="ECO:0000256" key="13">
    <source>
        <dbReference type="ARBA" id="ARBA00023145"/>
    </source>
</evidence>
<sequence length="642" mass="70526">MLVTASLTAWRLLLSATSVLASPIVLESLDETPADWQESDSPDPDQIVDFSIGLQPEDSQLLDTVLYGVSDPDHPNYGKYLSRESAKALLNPSDEATESVKRWLTDSGIPEHHVRDEGEWLHVRMTVGQAEGMLSTRFSVFARDDERIVRTREYSVPHEIVHHIATIQPTTFFPVFDEAGKAEDSRLRLTKRDDKNGKKPPKDGNNGGPGPINLEKCKTELTPACIREIYKMPKNYPKAEKGSLFTVVSFLNVGALGILEFFRRFAPDLEGVTFRNASAAGGENPQSARIRSNEGNLNTQYAISLAHQVSVEHLAVGGFNYEFNPDLDLLKVPGDFTRSIENWLELAEYLLNLPDKKLPQVVSISWGNYEQHIPKQYARQVCNKFGQIGTRGVSILVAAGNFGVGVSCQSNDGKNTTKFLPTWPSVCPYVTPVGGTESNGPERAWLDTEYDQSGGGGFSDLFSRPAYQDKVVSDYLKKNEKKWKQWKNYINKDGRAFPDVSAFASGHQVMVNGQQFTAGGTSAAAPTVGAIIALLNNERFKKGKSAMGFLNPWLYKTGHAGFTDIVEGKTSGCPGASLEGFPSPEIPNAGWDAVKGWDLATGFGTPRFDKLKKLATQELVPKKASGSSRKRPEVGSDCIDML</sequence>
<evidence type="ECO:0000256" key="2">
    <source>
        <dbReference type="ARBA" id="ARBA00002451"/>
    </source>
</evidence>
<keyword evidence="14" id="KW-0325">Glycoprotein</keyword>
<evidence type="ECO:0000256" key="7">
    <source>
        <dbReference type="ARBA" id="ARBA00022723"/>
    </source>
</evidence>
<evidence type="ECO:0000256" key="9">
    <source>
        <dbReference type="ARBA" id="ARBA00022801"/>
    </source>
</evidence>
<organism evidence="19 20">
    <name type="scientific">Fusarium gaditjirri</name>
    <dbReference type="NCBI Taxonomy" id="282569"/>
    <lineage>
        <taxon>Eukaryota</taxon>
        <taxon>Fungi</taxon>
        <taxon>Dikarya</taxon>
        <taxon>Ascomycota</taxon>
        <taxon>Pezizomycotina</taxon>
        <taxon>Sordariomycetes</taxon>
        <taxon>Hypocreomycetidae</taxon>
        <taxon>Hypocreales</taxon>
        <taxon>Nectriaceae</taxon>
        <taxon>Fusarium</taxon>
        <taxon>Fusarium nisikadoi species complex</taxon>
    </lineage>
</organism>
<evidence type="ECO:0000256" key="10">
    <source>
        <dbReference type="ARBA" id="ARBA00022825"/>
    </source>
</evidence>
<reference evidence="19" key="1">
    <citation type="journal article" date="2020" name="BMC Genomics">
        <title>Correction to: Identification and distribution of gene clusters required for synthesis of sphingolipid metabolism inhibitors in diverse species of the filamentous fungus Fusarium.</title>
        <authorList>
            <person name="Kim H.S."/>
            <person name="Lohmar J.M."/>
            <person name="Busman M."/>
            <person name="Brown D.W."/>
            <person name="Naumann T.A."/>
            <person name="Divon H.H."/>
            <person name="Lysoe E."/>
            <person name="Uhlig S."/>
            <person name="Proctor R.H."/>
        </authorList>
    </citation>
    <scope>NUCLEOTIDE SEQUENCE</scope>
    <source>
        <strain evidence="19">NRRL 45417</strain>
    </source>
</reference>
<dbReference type="Pfam" id="PF09286">
    <property type="entry name" value="Pro-kuma_activ"/>
    <property type="match status" value="1"/>
</dbReference>
<feature type="binding site" evidence="15">
    <location>
        <position position="565"/>
    </location>
    <ligand>
        <name>Ca(2+)</name>
        <dbReference type="ChEBI" id="CHEBI:29108"/>
    </ligand>
</feature>
<keyword evidence="10" id="KW-0720">Serine protease</keyword>
<evidence type="ECO:0000256" key="6">
    <source>
        <dbReference type="ARBA" id="ARBA00022670"/>
    </source>
</evidence>
<keyword evidence="8 17" id="KW-0732">Signal</keyword>
<dbReference type="Proteomes" id="UP000604273">
    <property type="component" value="Unassembled WGS sequence"/>
</dbReference>
<dbReference type="InterPro" id="IPR030400">
    <property type="entry name" value="Sedolisin_dom"/>
</dbReference>
<dbReference type="CDD" id="cd11377">
    <property type="entry name" value="Pro-peptidase_S53"/>
    <property type="match status" value="1"/>
</dbReference>
<dbReference type="EC" id="3.4.14.10" evidence="4"/>
<comment type="function">
    <text evidence="2">Secreted tripeptidyl-peptidase which degrades proteins at acidic pHs and is involved in virulence.</text>
</comment>
<dbReference type="SMART" id="SM00944">
    <property type="entry name" value="Pro-kuma_activ"/>
    <property type="match status" value="1"/>
</dbReference>
<dbReference type="AlphaFoldDB" id="A0A8H4WR87"/>
<feature type="region of interest" description="Disordered" evidence="16">
    <location>
        <begin position="621"/>
        <end position="642"/>
    </location>
</feature>
<dbReference type="InterPro" id="IPR000209">
    <property type="entry name" value="Peptidase_S8/S53_dom"/>
</dbReference>
<keyword evidence="11 15" id="KW-0106">Calcium</keyword>
<feature type="chain" id="PRO_5034954417" description="tripeptidyl-peptidase II" evidence="17">
    <location>
        <begin position="22"/>
        <end position="642"/>
    </location>
</feature>
<protein>
    <recommendedName>
        <fullName evidence="4">tripeptidyl-peptidase II</fullName>
        <ecNumber evidence="4">3.4.14.10</ecNumber>
    </recommendedName>
</protein>
<evidence type="ECO:0000259" key="18">
    <source>
        <dbReference type="PROSITE" id="PS51695"/>
    </source>
</evidence>
<dbReference type="SUPFAM" id="SSF52743">
    <property type="entry name" value="Subtilisin-like"/>
    <property type="match status" value="1"/>
</dbReference>
<feature type="domain" description="Peptidase S53" evidence="18">
    <location>
        <begin position="220"/>
        <end position="618"/>
    </location>
</feature>
<feature type="region of interest" description="Disordered" evidence="16">
    <location>
        <begin position="184"/>
        <end position="214"/>
    </location>
</feature>
<dbReference type="GO" id="GO:0005576">
    <property type="term" value="C:extracellular region"/>
    <property type="evidence" value="ECO:0007669"/>
    <property type="project" value="UniProtKB-SubCell"/>
</dbReference>
<evidence type="ECO:0000256" key="14">
    <source>
        <dbReference type="ARBA" id="ARBA00023180"/>
    </source>
</evidence>
<evidence type="ECO:0000256" key="3">
    <source>
        <dbReference type="ARBA" id="ARBA00004239"/>
    </source>
</evidence>
<comment type="caution">
    <text evidence="15">Lacks conserved residue(s) required for the propagation of feature annotation.</text>
</comment>
<evidence type="ECO:0000313" key="19">
    <source>
        <dbReference type="EMBL" id="KAF4947868.1"/>
    </source>
</evidence>
<dbReference type="GO" id="GO:0008240">
    <property type="term" value="F:tripeptidyl-peptidase activity"/>
    <property type="evidence" value="ECO:0007669"/>
    <property type="project" value="UniProtKB-EC"/>
</dbReference>
<dbReference type="Pfam" id="PF00082">
    <property type="entry name" value="Peptidase_S8"/>
    <property type="match status" value="1"/>
</dbReference>
<evidence type="ECO:0000256" key="5">
    <source>
        <dbReference type="ARBA" id="ARBA00022525"/>
    </source>
</evidence>
<keyword evidence="13" id="KW-0865">Zymogen</keyword>
<dbReference type="EMBL" id="JABFAI010000274">
    <property type="protein sequence ID" value="KAF4947868.1"/>
    <property type="molecule type" value="Genomic_DNA"/>
</dbReference>
<dbReference type="InterPro" id="IPR015366">
    <property type="entry name" value="S53_propep"/>
</dbReference>
<keyword evidence="5" id="KW-0964">Secreted</keyword>
<comment type="caution">
    <text evidence="19">The sequence shown here is derived from an EMBL/GenBank/DDBJ whole genome shotgun (WGS) entry which is preliminary data.</text>
</comment>
<feature type="compositionally biased region" description="Basic and acidic residues" evidence="16">
    <location>
        <begin position="184"/>
        <end position="202"/>
    </location>
</feature>
<evidence type="ECO:0000256" key="16">
    <source>
        <dbReference type="SAM" id="MobiDB-lite"/>
    </source>
</evidence>
<evidence type="ECO:0000256" key="4">
    <source>
        <dbReference type="ARBA" id="ARBA00012462"/>
    </source>
</evidence>
<dbReference type="Gene3D" id="3.40.50.200">
    <property type="entry name" value="Peptidase S8/S53 domain"/>
    <property type="match status" value="1"/>
</dbReference>
<evidence type="ECO:0000256" key="11">
    <source>
        <dbReference type="ARBA" id="ARBA00022837"/>
    </source>
</evidence>
<proteinExistence type="predicted"/>
<keyword evidence="20" id="KW-1185">Reference proteome</keyword>
<feature type="signal peptide" evidence="17">
    <location>
        <begin position="1"/>
        <end position="21"/>
    </location>
</feature>
<dbReference type="PANTHER" id="PTHR14218">
    <property type="entry name" value="PROTEASE S8 TRIPEPTIDYL PEPTIDASE I CLN2"/>
    <property type="match status" value="1"/>
</dbReference>
<comment type="catalytic activity">
    <reaction evidence="1">
        <text>Release of an N-terminal tripeptide from a polypeptide.</text>
        <dbReference type="EC" id="3.4.14.10"/>
    </reaction>
</comment>
<dbReference type="GO" id="GO:0006508">
    <property type="term" value="P:proteolysis"/>
    <property type="evidence" value="ECO:0007669"/>
    <property type="project" value="UniProtKB-KW"/>
</dbReference>
<evidence type="ECO:0000256" key="8">
    <source>
        <dbReference type="ARBA" id="ARBA00022729"/>
    </source>
</evidence>
<dbReference type="PROSITE" id="PS51695">
    <property type="entry name" value="SEDOLISIN"/>
    <property type="match status" value="1"/>
</dbReference>
<evidence type="ECO:0000256" key="1">
    <source>
        <dbReference type="ARBA" id="ARBA00001910"/>
    </source>
</evidence>
<reference evidence="19" key="2">
    <citation type="submission" date="2020-05" db="EMBL/GenBank/DDBJ databases">
        <authorList>
            <person name="Kim H.-S."/>
            <person name="Proctor R.H."/>
            <person name="Brown D.W."/>
        </authorList>
    </citation>
    <scope>NUCLEOTIDE SEQUENCE</scope>
    <source>
        <strain evidence="19">NRRL 45417</strain>
    </source>
</reference>